<evidence type="ECO:0000256" key="7">
    <source>
        <dbReference type="ARBA" id="ARBA00022840"/>
    </source>
</evidence>
<evidence type="ECO:0000256" key="2">
    <source>
        <dbReference type="ARBA" id="ARBA00012438"/>
    </source>
</evidence>
<dbReference type="InterPro" id="IPR003661">
    <property type="entry name" value="HisK_dim/P_dom"/>
</dbReference>
<dbReference type="SUPFAM" id="SSF47384">
    <property type="entry name" value="Homodimeric domain of signal transducing histidine kinase"/>
    <property type="match status" value="1"/>
</dbReference>
<dbReference type="InterPro" id="IPR005467">
    <property type="entry name" value="His_kinase_dom"/>
</dbReference>
<dbReference type="Pfam" id="PF00512">
    <property type="entry name" value="HisKA"/>
    <property type="match status" value="1"/>
</dbReference>
<feature type="domain" description="Histidine kinase" evidence="9">
    <location>
        <begin position="123"/>
        <end position="329"/>
    </location>
</feature>
<evidence type="ECO:0000259" key="9">
    <source>
        <dbReference type="PROSITE" id="PS50109"/>
    </source>
</evidence>
<sequence length="329" mass="37313">MITIIYHESFLTVSEKDLFENQLSLEIRFCLAPDGRIIDCNQNGDIMVRQFGHSFYDFFTKDAVIEAKAFLNAIQKEPDIVSALLHDRMNDRDMGIYYNGFFKNGKIYLAGYRTDPLKRAAAEFAHELRNPLTVIKGFVQLSTYTQEFDKYNRTILSEIDRMYGILDNFLKLTRKKINMKKMLPDKLCMALIAFISSECLVKKVTFDYDIAFSVNVCNVDLSMIKQVILNMLRNALEAVEGKEGTEKKIFFRGSVEDSGYRISLTDNGPGIENHLLKQVGRPFFSTKENGTGVGLSLCKKIITEHHGSFCLSSMPGKGTTASFSLPFAD</sequence>
<dbReference type="Gene3D" id="1.10.287.130">
    <property type="match status" value="1"/>
</dbReference>
<dbReference type="AlphaFoldDB" id="A0AAU8IE84"/>
<dbReference type="RefSeq" id="WP_353948008.1">
    <property type="nucleotide sequence ID" value="NZ_CP159510.1"/>
</dbReference>
<keyword evidence="5" id="KW-0547">Nucleotide-binding</keyword>
<name>A0AAU8IE84_9BACL</name>
<accession>A0AAU8IE84</accession>
<keyword evidence="8" id="KW-0902">Two-component regulatory system</keyword>
<dbReference type="SMART" id="SM00387">
    <property type="entry name" value="HATPase_c"/>
    <property type="match status" value="1"/>
</dbReference>
<dbReference type="PROSITE" id="PS50109">
    <property type="entry name" value="HIS_KIN"/>
    <property type="match status" value="1"/>
</dbReference>
<dbReference type="InterPro" id="IPR050736">
    <property type="entry name" value="Sensor_HK_Regulatory"/>
</dbReference>
<evidence type="ECO:0000256" key="5">
    <source>
        <dbReference type="ARBA" id="ARBA00022741"/>
    </source>
</evidence>
<dbReference type="PANTHER" id="PTHR43711">
    <property type="entry name" value="TWO-COMPONENT HISTIDINE KINASE"/>
    <property type="match status" value="1"/>
</dbReference>
<dbReference type="SMART" id="SM00388">
    <property type="entry name" value="HisKA"/>
    <property type="match status" value="1"/>
</dbReference>
<dbReference type="EC" id="2.7.13.3" evidence="2"/>
<dbReference type="Gene3D" id="3.30.565.10">
    <property type="entry name" value="Histidine kinase-like ATPase, C-terminal domain"/>
    <property type="match status" value="1"/>
</dbReference>
<dbReference type="GO" id="GO:0000155">
    <property type="term" value="F:phosphorelay sensor kinase activity"/>
    <property type="evidence" value="ECO:0007669"/>
    <property type="project" value="InterPro"/>
</dbReference>
<dbReference type="InterPro" id="IPR036097">
    <property type="entry name" value="HisK_dim/P_sf"/>
</dbReference>
<dbReference type="InterPro" id="IPR003594">
    <property type="entry name" value="HATPase_dom"/>
</dbReference>
<dbReference type="SUPFAM" id="SSF55874">
    <property type="entry name" value="ATPase domain of HSP90 chaperone/DNA topoisomerase II/histidine kinase"/>
    <property type="match status" value="1"/>
</dbReference>
<comment type="catalytic activity">
    <reaction evidence="1">
        <text>ATP + protein L-histidine = ADP + protein N-phospho-L-histidine.</text>
        <dbReference type="EC" id="2.7.13.3"/>
    </reaction>
</comment>
<organism evidence="10">
    <name type="scientific">Sporolactobacillus sp. Y61</name>
    <dbReference type="NCBI Taxonomy" id="3160863"/>
    <lineage>
        <taxon>Bacteria</taxon>
        <taxon>Bacillati</taxon>
        <taxon>Bacillota</taxon>
        <taxon>Bacilli</taxon>
        <taxon>Bacillales</taxon>
        <taxon>Sporolactobacillaceae</taxon>
        <taxon>Sporolactobacillus</taxon>
    </lineage>
</organism>
<keyword evidence="7" id="KW-0067">ATP-binding</keyword>
<dbReference type="GO" id="GO:0005524">
    <property type="term" value="F:ATP binding"/>
    <property type="evidence" value="ECO:0007669"/>
    <property type="project" value="UniProtKB-KW"/>
</dbReference>
<dbReference type="InterPro" id="IPR004358">
    <property type="entry name" value="Sig_transdc_His_kin-like_C"/>
</dbReference>
<dbReference type="EMBL" id="CP159510">
    <property type="protein sequence ID" value="XCJ16522.1"/>
    <property type="molecule type" value="Genomic_DNA"/>
</dbReference>
<reference evidence="10" key="1">
    <citation type="submission" date="2024-06" db="EMBL/GenBank/DDBJ databases">
        <authorList>
            <person name="Fan A."/>
            <person name="Zhang F.Y."/>
            <person name="Zhang L."/>
        </authorList>
    </citation>
    <scope>NUCLEOTIDE SEQUENCE</scope>
    <source>
        <strain evidence="10">Y61</strain>
    </source>
</reference>
<dbReference type="Pfam" id="PF02518">
    <property type="entry name" value="HATPase_c"/>
    <property type="match status" value="1"/>
</dbReference>
<evidence type="ECO:0000256" key="1">
    <source>
        <dbReference type="ARBA" id="ARBA00000085"/>
    </source>
</evidence>
<evidence type="ECO:0000256" key="8">
    <source>
        <dbReference type="ARBA" id="ARBA00023012"/>
    </source>
</evidence>
<evidence type="ECO:0000313" key="10">
    <source>
        <dbReference type="EMBL" id="XCJ16522.1"/>
    </source>
</evidence>
<keyword evidence="3" id="KW-0597">Phosphoprotein</keyword>
<dbReference type="InterPro" id="IPR036890">
    <property type="entry name" value="HATPase_C_sf"/>
</dbReference>
<dbReference type="PANTHER" id="PTHR43711:SF1">
    <property type="entry name" value="HISTIDINE KINASE 1"/>
    <property type="match status" value="1"/>
</dbReference>
<evidence type="ECO:0000256" key="4">
    <source>
        <dbReference type="ARBA" id="ARBA00022679"/>
    </source>
</evidence>
<keyword evidence="4" id="KW-0808">Transferase</keyword>
<keyword evidence="6 10" id="KW-0418">Kinase</keyword>
<gene>
    <name evidence="10" type="ORF">ABNN70_12805</name>
</gene>
<evidence type="ECO:0000256" key="3">
    <source>
        <dbReference type="ARBA" id="ARBA00022553"/>
    </source>
</evidence>
<dbReference type="PRINTS" id="PR00344">
    <property type="entry name" value="BCTRLSENSOR"/>
</dbReference>
<protein>
    <recommendedName>
        <fullName evidence="2">histidine kinase</fullName>
        <ecNumber evidence="2">2.7.13.3</ecNumber>
    </recommendedName>
</protein>
<proteinExistence type="predicted"/>
<evidence type="ECO:0000256" key="6">
    <source>
        <dbReference type="ARBA" id="ARBA00022777"/>
    </source>
</evidence>
<dbReference type="CDD" id="cd00082">
    <property type="entry name" value="HisKA"/>
    <property type="match status" value="1"/>
</dbReference>